<dbReference type="InterPro" id="IPR009057">
    <property type="entry name" value="Homeodomain-like_sf"/>
</dbReference>
<proteinExistence type="predicted"/>
<gene>
    <name evidence="5" type="ORF">PJ311_16385</name>
</gene>
<feature type="domain" description="HTH tetR-type" evidence="4">
    <location>
        <begin position="4"/>
        <end position="64"/>
    </location>
</feature>
<dbReference type="PROSITE" id="PS50977">
    <property type="entry name" value="HTH_TETR_2"/>
    <property type="match status" value="1"/>
</dbReference>
<dbReference type="Proteomes" id="UP001211894">
    <property type="component" value="Unassembled WGS sequence"/>
</dbReference>
<accession>A0ABT4X7T7</accession>
<evidence type="ECO:0000256" key="3">
    <source>
        <dbReference type="PROSITE-ProRule" id="PRU00335"/>
    </source>
</evidence>
<dbReference type="Pfam" id="PF00440">
    <property type="entry name" value="TetR_N"/>
    <property type="match status" value="1"/>
</dbReference>
<dbReference type="PANTHER" id="PTHR43479">
    <property type="entry name" value="ACREF/ENVCD OPERON REPRESSOR-RELATED"/>
    <property type="match status" value="1"/>
</dbReference>
<evidence type="ECO:0000259" key="4">
    <source>
        <dbReference type="PROSITE" id="PS50977"/>
    </source>
</evidence>
<name>A0ABT4X7T7_9BACI</name>
<dbReference type="InterPro" id="IPR050624">
    <property type="entry name" value="HTH-type_Tx_Regulator"/>
</dbReference>
<organism evidence="5 6">
    <name type="scientific">Bacillus changyiensis</name>
    <dbReference type="NCBI Taxonomy" id="3004103"/>
    <lineage>
        <taxon>Bacteria</taxon>
        <taxon>Bacillati</taxon>
        <taxon>Bacillota</taxon>
        <taxon>Bacilli</taxon>
        <taxon>Bacillales</taxon>
        <taxon>Bacillaceae</taxon>
        <taxon>Bacillus</taxon>
    </lineage>
</organism>
<dbReference type="PRINTS" id="PR00455">
    <property type="entry name" value="HTHTETR"/>
</dbReference>
<dbReference type="InterPro" id="IPR001647">
    <property type="entry name" value="HTH_TetR"/>
</dbReference>
<evidence type="ECO:0000313" key="5">
    <source>
        <dbReference type="EMBL" id="MDA7028152.1"/>
    </source>
</evidence>
<reference evidence="5 6" key="1">
    <citation type="submission" date="2023-01" db="EMBL/GenBank/DDBJ databases">
        <title>Bacillus changyiensis sp. nov., isolated from a coastal deposit.</title>
        <authorList>
            <person name="Xiao G."/>
            <person name="Lai Q."/>
            <person name="Hu Z."/>
            <person name="Shao Z."/>
        </authorList>
    </citation>
    <scope>NUCLEOTIDE SEQUENCE [LARGE SCALE GENOMIC DNA]</scope>
    <source>
        <strain evidence="5 6">CLL-7-23</strain>
    </source>
</reference>
<keyword evidence="2 3" id="KW-0238">DNA-binding</keyword>
<keyword evidence="1" id="KW-0678">Repressor</keyword>
<evidence type="ECO:0000256" key="2">
    <source>
        <dbReference type="ARBA" id="ARBA00023125"/>
    </source>
</evidence>
<evidence type="ECO:0000313" key="6">
    <source>
        <dbReference type="Proteomes" id="UP001211894"/>
    </source>
</evidence>
<dbReference type="RefSeq" id="WP_271341969.1">
    <property type="nucleotide sequence ID" value="NZ_JAQKAB010000013.1"/>
</dbReference>
<dbReference type="SUPFAM" id="SSF46689">
    <property type="entry name" value="Homeodomain-like"/>
    <property type="match status" value="1"/>
</dbReference>
<dbReference type="PANTHER" id="PTHR43479:SF11">
    <property type="entry name" value="ACREF_ENVCD OPERON REPRESSOR-RELATED"/>
    <property type="match status" value="1"/>
</dbReference>
<keyword evidence="6" id="KW-1185">Reference proteome</keyword>
<dbReference type="EMBL" id="JAQKAB010000013">
    <property type="protein sequence ID" value="MDA7028152.1"/>
    <property type="molecule type" value="Genomic_DNA"/>
</dbReference>
<evidence type="ECO:0000256" key="1">
    <source>
        <dbReference type="ARBA" id="ARBA00022491"/>
    </source>
</evidence>
<sequence>MTKQLTRERIIQAALILFKDKGYAATSTRKIAEKAGVNHLTLFRHFENKSNLFRESVVHHVTSSHFFDGIKEKLTENLREDLTLIAKVYLEENIDKNSVFWVYLTEAAQDPEVSELIMEIPKHLNDFLSAYLSKLHDHKKISNGNFQMISNMFFSLLNQYIMFHRFPAFHHTFPDSIEEFVVECVDLFQTKLEKDVPF</sequence>
<dbReference type="Gene3D" id="1.10.357.10">
    <property type="entry name" value="Tetracycline Repressor, domain 2"/>
    <property type="match status" value="1"/>
</dbReference>
<protein>
    <submittedName>
        <fullName evidence="5">TetR/AcrR family transcriptional regulator</fullName>
    </submittedName>
</protein>
<feature type="DNA-binding region" description="H-T-H motif" evidence="3">
    <location>
        <begin position="27"/>
        <end position="46"/>
    </location>
</feature>
<comment type="caution">
    <text evidence="5">The sequence shown here is derived from an EMBL/GenBank/DDBJ whole genome shotgun (WGS) entry which is preliminary data.</text>
</comment>